<keyword evidence="3" id="KW-1185">Reference proteome</keyword>
<dbReference type="AlphaFoldDB" id="A0A251UZA0"/>
<dbReference type="GO" id="GO:0005524">
    <property type="term" value="F:ATP binding"/>
    <property type="evidence" value="ECO:0007669"/>
    <property type="project" value="InterPro"/>
</dbReference>
<evidence type="ECO:0000313" key="2">
    <source>
        <dbReference type="EMBL" id="OTG27671.1"/>
    </source>
</evidence>
<proteinExistence type="predicted"/>
<dbReference type="InterPro" id="IPR010935">
    <property type="entry name" value="SMC_hinge"/>
</dbReference>
<dbReference type="Proteomes" id="UP000215914">
    <property type="component" value="Chromosome 4"/>
</dbReference>
<evidence type="ECO:0000313" key="3">
    <source>
        <dbReference type="Proteomes" id="UP000215914"/>
    </source>
</evidence>
<reference evidence="3" key="1">
    <citation type="journal article" date="2017" name="Nature">
        <title>The sunflower genome provides insights into oil metabolism, flowering and Asterid evolution.</title>
        <authorList>
            <person name="Badouin H."/>
            <person name="Gouzy J."/>
            <person name="Grassa C.J."/>
            <person name="Murat F."/>
            <person name="Staton S.E."/>
            <person name="Cottret L."/>
            <person name="Lelandais-Briere C."/>
            <person name="Owens G.L."/>
            <person name="Carrere S."/>
            <person name="Mayjonade B."/>
            <person name="Legrand L."/>
            <person name="Gill N."/>
            <person name="Kane N.C."/>
            <person name="Bowers J.E."/>
            <person name="Hubner S."/>
            <person name="Bellec A."/>
            <person name="Berard A."/>
            <person name="Berges H."/>
            <person name="Blanchet N."/>
            <person name="Boniface M.C."/>
            <person name="Brunel D."/>
            <person name="Catrice O."/>
            <person name="Chaidir N."/>
            <person name="Claudel C."/>
            <person name="Donnadieu C."/>
            <person name="Faraut T."/>
            <person name="Fievet G."/>
            <person name="Helmstetter N."/>
            <person name="King M."/>
            <person name="Knapp S.J."/>
            <person name="Lai Z."/>
            <person name="Le Paslier M.C."/>
            <person name="Lippi Y."/>
            <person name="Lorenzon L."/>
            <person name="Mandel J.R."/>
            <person name="Marage G."/>
            <person name="Marchand G."/>
            <person name="Marquand E."/>
            <person name="Bret-Mestries E."/>
            <person name="Morien E."/>
            <person name="Nambeesan S."/>
            <person name="Nguyen T."/>
            <person name="Pegot-Espagnet P."/>
            <person name="Pouilly N."/>
            <person name="Raftis F."/>
            <person name="Sallet E."/>
            <person name="Schiex T."/>
            <person name="Thomas J."/>
            <person name="Vandecasteele C."/>
            <person name="Vares D."/>
            <person name="Vear F."/>
            <person name="Vautrin S."/>
            <person name="Crespi M."/>
            <person name="Mangin B."/>
            <person name="Burke J.M."/>
            <person name="Salse J."/>
            <person name="Munos S."/>
            <person name="Vincourt P."/>
            <person name="Rieseberg L.H."/>
            <person name="Langlade N.B."/>
        </authorList>
    </citation>
    <scope>NUCLEOTIDE SEQUENCE [LARGE SCALE GENOMIC DNA]</scope>
    <source>
        <strain evidence="3">cv. SF193</strain>
    </source>
</reference>
<dbReference type="Gene3D" id="1.20.1060.20">
    <property type="match status" value="1"/>
</dbReference>
<dbReference type="PANTHER" id="PTHR43977">
    <property type="entry name" value="STRUCTURAL MAINTENANCE OF CHROMOSOMES PROTEIN 3"/>
    <property type="match status" value="1"/>
</dbReference>
<gene>
    <name evidence="2" type="ORF">HannXRQ_Chr04g0102561</name>
</gene>
<protein>
    <submittedName>
        <fullName evidence="2">Putative SMCs flexible hinge, Structural maintenance of chromosomes protein 3</fullName>
    </submittedName>
</protein>
<dbReference type="SUPFAM" id="SSF75553">
    <property type="entry name" value="Smc hinge domain"/>
    <property type="match status" value="1"/>
</dbReference>
<dbReference type="EMBL" id="CM007893">
    <property type="protein sequence ID" value="OTG27671.1"/>
    <property type="molecule type" value="Genomic_DNA"/>
</dbReference>
<dbReference type="InterPro" id="IPR036277">
    <property type="entry name" value="SMC_hinge_sf"/>
</dbReference>
<dbReference type="InParanoid" id="A0A251UZA0"/>
<organism evidence="2 3">
    <name type="scientific">Helianthus annuus</name>
    <name type="common">Common sunflower</name>
    <dbReference type="NCBI Taxonomy" id="4232"/>
    <lineage>
        <taxon>Eukaryota</taxon>
        <taxon>Viridiplantae</taxon>
        <taxon>Streptophyta</taxon>
        <taxon>Embryophyta</taxon>
        <taxon>Tracheophyta</taxon>
        <taxon>Spermatophyta</taxon>
        <taxon>Magnoliopsida</taxon>
        <taxon>eudicotyledons</taxon>
        <taxon>Gunneridae</taxon>
        <taxon>Pentapetalae</taxon>
        <taxon>asterids</taxon>
        <taxon>campanulids</taxon>
        <taxon>Asterales</taxon>
        <taxon>Asteraceae</taxon>
        <taxon>Asteroideae</taxon>
        <taxon>Heliantheae alliance</taxon>
        <taxon>Heliantheae</taxon>
        <taxon>Helianthus</taxon>
    </lineage>
</organism>
<dbReference type="Pfam" id="PF06470">
    <property type="entry name" value="SMC_hinge"/>
    <property type="match status" value="1"/>
</dbReference>
<dbReference type="SMART" id="SM00968">
    <property type="entry name" value="SMC_hinge"/>
    <property type="match status" value="1"/>
</dbReference>
<dbReference type="GO" id="GO:0051276">
    <property type="term" value="P:chromosome organization"/>
    <property type="evidence" value="ECO:0007669"/>
    <property type="project" value="InterPro"/>
</dbReference>
<sequence>MVRFIAPDTEGHYLCRLLWGTESAVNAEIVRFKAEVVKAEKALDHATPRDIRRGINCIWRICREYNISGVYGSIIELLECDENLFTAVEVTVGNSLFHVVVESDEISTQVNRHLSGEKVGRVTFIPLNRVKAPYVTYPPTSDAIPLLKKLKYSHSYHQAFSLGLFVSRAETS</sequence>
<accession>A0A251UZA0</accession>
<evidence type="ECO:0000259" key="1">
    <source>
        <dbReference type="SMART" id="SM00968"/>
    </source>
</evidence>
<dbReference type="GO" id="GO:0005694">
    <property type="term" value="C:chromosome"/>
    <property type="evidence" value="ECO:0007669"/>
    <property type="project" value="InterPro"/>
</dbReference>
<dbReference type="STRING" id="4232.A0A251UZA0"/>
<name>A0A251UZA0_HELAN</name>
<feature type="domain" description="SMC hinge" evidence="1">
    <location>
        <begin position="68"/>
        <end position="163"/>
    </location>
</feature>